<dbReference type="EMBL" id="OB663917">
    <property type="protein sequence ID" value="CAD7231831.1"/>
    <property type="molecule type" value="Genomic_DNA"/>
</dbReference>
<dbReference type="SMART" id="SM00020">
    <property type="entry name" value="Tryp_SPc"/>
    <property type="match status" value="1"/>
</dbReference>
<dbReference type="SUPFAM" id="SSF50494">
    <property type="entry name" value="Trypsin-like serine proteases"/>
    <property type="match status" value="1"/>
</dbReference>
<name>A0A7R8ZU30_9CRUS</name>
<accession>A0A7R8ZU30</accession>
<dbReference type="InterPro" id="IPR043504">
    <property type="entry name" value="Peptidase_S1_PA_chymotrypsin"/>
</dbReference>
<proteinExistence type="predicted"/>
<evidence type="ECO:0000256" key="2">
    <source>
        <dbReference type="ARBA" id="ARBA00022801"/>
    </source>
</evidence>
<dbReference type="PROSITE" id="PS00135">
    <property type="entry name" value="TRYPSIN_SER"/>
    <property type="match status" value="1"/>
</dbReference>
<dbReference type="GO" id="GO:0006508">
    <property type="term" value="P:proteolysis"/>
    <property type="evidence" value="ECO:0007669"/>
    <property type="project" value="UniProtKB-KW"/>
</dbReference>
<dbReference type="InterPro" id="IPR033116">
    <property type="entry name" value="TRYPSIN_SER"/>
</dbReference>
<dbReference type="AlphaFoldDB" id="A0A7R8ZU30"/>
<dbReference type="InterPro" id="IPR001254">
    <property type="entry name" value="Trypsin_dom"/>
</dbReference>
<keyword evidence="4" id="KW-1015">Disulfide bond</keyword>
<evidence type="ECO:0000256" key="1">
    <source>
        <dbReference type="ARBA" id="ARBA00022670"/>
    </source>
</evidence>
<dbReference type="Gene3D" id="2.40.10.10">
    <property type="entry name" value="Trypsin-like serine proteases"/>
    <property type="match status" value="1"/>
</dbReference>
<dbReference type="PROSITE" id="PS50240">
    <property type="entry name" value="TRYPSIN_DOM"/>
    <property type="match status" value="1"/>
</dbReference>
<sequence>MKCTLSVLLTLLSISSISALNLAKSAECGVRGGRIVGGSPAERGEHPSIVSLKVGTKHFCGGTLISEEWVLTAAHCVDDSTARLMSVAVREHNVFGPELPSALIVKPSKIIRHGDFSSTTFENDIALIKLSQPIRLEGDEFAGVACLPDDDSETFTGQDAIASGWGRLQENGGSPAILHQVTLPVMSNQECSTLLGGYFNIGRGQICAGFRQGGKDACQGDSGGPLYIRKAGKDYLVGITSIGIGCARPRLPGVWTRTSHYLSWIVQAINTH</sequence>
<dbReference type="FunFam" id="2.40.10.10:FF:000006">
    <property type="entry name" value="Serine proteinase stubble"/>
    <property type="match status" value="1"/>
</dbReference>
<dbReference type="InterPro" id="IPR001314">
    <property type="entry name" value="Peptidase_S1A"/>
</dbReference>
<organism evidence="5">
    <name type="scientific">Cyprideis torosa</name>
    <dbReference type="NCBI Taxonomy" id="163714"/>
    <lineage>
        <taxon>Eukaryota</taxon>
        <taxon>Metazoa</taxon>
        <taxon>Ecdysozoa</taxon>
        <taxon>Arthropoda</taxon>
        <taxon>Crustacea</taxon>
        <taxon>Oligostraca</taxon>
        <taxon>Ostracoda</taxon>
        <taxon>Podocopa</taxon>
        <taxon>Podocopida</taxon>
        <taxon>Cytherocopina</taxon>
        <taxon>Cytheroidea</taxon>
        <taxon>Cytherideidae</taxon>
        <taxon>Cyprideis</taxon>
    </lineage>
</organism>
<evidence type="ECO:0000256" key="3">
    <source>
        <dbReference type="ARBA" id="ARBA00022825"/>
    </source>
</evidence>
<dbReference type="InterPro" id="IPR009003">
    <property type="entry name" value="Peptidase_S1_PA"/>
</dbReference>
<keyword evidence="2" id="KW-0378">Hydrolase</keyword>
<dbReference type="GO" id="GO:0004252">
    <property type="term" value="F:serine-type endopeptidase activity"/>
    <property type="evidence" value="ECO:0007669"/>
    <property type="project" value="InterPro"/>
</dbReference>
<dbReference type="PRINTS" id="PR00722">
    <property type="entry name" value="CHYMOTRYPSIN"/>
</dbReference>
<dbReference type="PANTHER" id="PTHR24252:SF7">
    <property type="entry name" value="HYALIN"/>
    <property type="match status" value="1"/>
</dbReference>
<dbReference type="PANTHER" id="PTHR24252">
    <property type="entry name" value="ACROSIN-RELATED"/>
    <property type="match status" value="1"/>
</dbReference>
<dbReference type="Pfam" id="PF00089">
    <property type="entry name" value="Trypsin"/>
    <property type="match status" value="1"/>
</dbReference>
<keyword evidence="1" id="KW-0645">Protease</keyword>
<dbReference type="PROSITE" id="PS00134">
    <property type="entry name" value="TRYPSIN_HIS"/>
    <property type="match status" value="1"/>
</dbReference>
<dbReference type="CDD" id="cd00190">
    <property type="entry name" value="Tryp_SPc"/>
    <property type="match status" value="1"/>
</dbReference>
<dbReference type="InterPro" id="IPR018114">
    <property type="entry name" value="TRYPSIN_HIS"/>
</dbReference>
<evidence type="ECO:0000313" key="5">
    <source>
        <dbReference type="EMBL" id="CAD7231831.1"/>
    </source>
</evidence>
<dbReference type="OrthoDB" id="6364259at2759"/>
<protein>
    <submittedName>
        <fullName evidence="5">Uncharacterized protein</fullName>
    </submittedName>
</protein>
<gene>
    <name evidence="5" type="ORF">CTOB1V02_LOCUS9674</name>
</gene>
<keyword evidence="3" id="KW-0720">Serine protease</keyword>
<reference evidence="5" key="1">
    <citation type="submission" date="2020-11" db="EMBL/GenBank/DDBJ databases">
        <authorList>
            <person name="Tran Van P."/>
        </authorList>
    </citation>
    <scope>NUCLEOTIDE SEQUENCE</scope>
</reference>
<evidence type="ECO:0000256" key="4">
    <source>
        <dbReference type="ARBA" id="ARBA00023157"/>
    </source>
</evidence>